<dbReference type="Proteomes" id="UP000235388">
    <property type="component" value="Unassembled WGS sequence"/>
</dbReference>
<evidence type="ECO:0000313" key="1">
    <source>
        <dbReference type="EMBL" id="PLW06802.1"/>
    </source>
</evidence>
<reference evidence="6 7" key="1">
    <citation type="submission" date="2017-11" db="EMBL/GenBank/DDBJ databases">
        <title>De novo assembly and phasing of dikaryotic genomes from two isolates of Puccinia coronata f. sp. avenae, the causal agent of oat crown rust.</title>
        <authorList>
            <person name="Miller M.E."/>
            <person name="Zhang Y."/>
            <person name="Omidvar V."/>
            <person name="Sperschneider J."/>
            <person name="Schwessinger B."/>
            <person name="Raley C."/>
            <person name="Palmer J.M."/>
            <person name="Garnica D."/>
            <person name="Upadhyaya N."/>
            <person name="Rathjen J."/>
            <person name="Taylor J.M."/>
            <person name="Park R.F."/>
            <person name="Dodds P.N."/>
            <person name="Hirsch C.D."/>
            <person name="Kianian S.F."/>
            <person name="Figueroa M."/>
        </authorList>
    </citation>
    <scope>NUCLEOTIDE SEQUENCE [LARGE SCALE GENOMIC DNA]</scope>
    <source>
        <strain evidence="3">12NC29</strain>
        <strain evidence="1">12SD80</strain>
    </source>
</reference>
<evidence type="ECO:0000313" key="4">
    <source>
        <dbReference type="EMBL" id="PLW34792.1"/>
    </source>
</evidence>
<sequence length="86" mass="9155">MGTSKDNSDALLGFQQAILKELHEKDGLLLLAPGLGRRSTISSCLKAHCAKAVAVSTRPPLDATTDDEAGVNDELGMRMACIHHEI</sequence>
<dbReference type="Proteomes" id="UP000235392">
    <property type="component" value="Unassembled WGS sequence"/>
</dbReference>
<evidence type="ECO:0000313" key="2">
    <source>
        <dbReference type="EMBL" id="PLW07659.1"/>
    </source>
</evidence>
<evidence type="ECO:0000313" key="6">
    <source>
        <dbReference type="Proteomes" id="UP000235388"/>
    </source>
</evidence>
<dbReference type="EMBL" id="PGCI01000190">
    <property type="protein sequence ID" value="PLW34792.1"/>
    <property type="molecule type" value="Genomic_DNA"/>
</dbReference>
<dbReference type="AlphaFoldDB" id="A0A2N5S0S1"/>
<proteinExistence type="predicted"/>
<dbReference type="OrthoDB" id="361020at2759"/>
<evidence type="ECO:0000313" key="3">
    <source>
        <dbReference type="EMBL" id="PLW10006.1"/>
    </source>
</evidence>
<organism evidence="1 7">
    <name type="scientific">Puccinia coronata f. sp. avenae</name>
    <dbReference type="NCBI Taxonomy" id="200324"/>
    <lineage>
        <taxon>Eukaryota</taxon>
        <taxon>Fungi</taxon>
        <taxon>Dikarya</taxon>
        <taxon>Basidiomycota</taxon>
        <taxon>Pucciniomycotina</taxon>
        <taxon>Pucciniomycetes</taxon>
        <taxon>Pucciniales</taxon>
        <taxon>Pucciniaceae</taxon>
        <taxon>Puccinia</taxon>
    </lineage>
</organism>
<evidence type="ECO:0000313" key="7">
    <source>
        <dbReference type="Proteomes" id="UP000235392"/>
    </source>
</evidence>
<gene>
    <name evidence="5" type="ORF">PCANC_09544</name>
    <name evidence="3" type="ORF">PCANC_19783</name>
    <name evidence="4" type="ORF">PCASD_12653</name>
    <name evidence="2" type="ORF">PCASD_21718</name>
    <name evidence="1" type="ORF">PCASD_24096</name>
</gene>
<evidence type="ECO:0000313" key="5">
    <source>
        <dbReference type="EMBL" id="PLW45054.1"/>
    </source>
</evidence>
<accession>A0A2N5S0S1</accession>
<dbReference type="STRING" id="200324.A0A2N5S0S1"/>
<dbReference type="EMBL" id="PGCJ01001079">
    <property type="protein sequence ID" value="PLW10006.1"/>
    <property type="molecule type" value="Genomic_DNA"/>
</dbReference>
<name>A0A2N5S0S1_9BASI</name>
<comment type="caution">
    <text evidence="1">The sequence shown here is derived from an EMBL/GenBank/DDBJ whole genome shotgun (WGS) entry which is preliminary data.</text>
</comment>
<dbReference type="EMBL" id="PGCJ01000131">
    <property type="protein sequence ID" value="PLW45054.1"/>
    <property type="molecule type" value="Genomic_DNA"/>
</dbReference>
<protein>
    <submittedName>
        <fullName evidence="1">Uncharacterized protein</fullName>
    </submittedName>
</protein>
<keyword evidence="6" id="KW-1185">Reference proteome</keyword>
<dbReference type="EMBL" id="PGCI01001184">
    <property type="protein sequence ID" value="PLW06802.1"/>
    <property type="molecule type" value="Genomic_DNA"/>
</dbReference>
<dbReference type="EMBL" id="PGCI01001114">
    <property type="protein sequence ID" value="PLW07659.1"/>
    <property type="molecule type" value="Genomic_DNA"/>
</dbReference>